<evidence type="ECO:0000313" key="2">
    <source>
        <dbReference type="Proteomes" id="UP000249340"/>
    </source>
</evidence>
<dbReference type="Proteomes" id="UP000249340">
    <property type="component" value="Chromosome"/>
</dbReference>
<sequence length="145" mass="14456">MAALSGLFALSWSMFLVSGGPERAPDVRAVAAVFLVQAVVTAVRGVRVRLSRADSGVALALAVLGHAVLAVGGASRVVIGQRCLLASPAVLLAVGFLPRRAGRWACLAAIGAQVATGWPADGPAGAVEGVWPVVATAVAGDVLVP</sequence>
<dbReference type="KEGG" id="stri:C7M71_017790"/>
<organism evidence="1 2">
    <name type="scientific">Peterkaempfera bronchialis</name>
    <dbReference type="NCBI Taxonomy" id="2126346"/>
    <lineage>
        <taxon>Bacteria</taxon>
        <taxon>Bacillati</taxon>
        <taxon>Actinomycetota</taxon>
        <taxon>Actinomycetes</taxon>
        <taxon>Kitasatosporales</taxon>
        <taxon>Streptomycetaceae</taxon>
        <taxon>Peterkaempfera</taxon>
    </lineage>
</organism>
<proteinExistence type="predicted"/>
<accession>A0A345SZ36</accession>
<reference evidence="2" key="1">
    <citation type="submission" date="2018-07" db="EMBL/GenBank/DDBJ databases">
        <title>Streptacidiphilus bronchialis DSM 106435 chromosome.</title>
        <authorList>
            <person name="Batra D."/>
            <person name="Gulvik C.A."/>
        </authorList>
    </citation>
    <scope>NUCLEOTIDE SEQUENCE [LARGE SCALE GENOMIC DNA]</scope>
    <source>
        <strain evidence="2">DSM 106435</strain>
    </source>
</reference>
<dbReference type="EMBL" id="CP031264">
    <property type="protein sequence ID" value="AXI78991.1"/>
    <property type="molecule type" value="Genomic_DNA"/>
</dbReference>
<dbReference type="AlphaFoldDB" id="A0A345SZ36"/>
<keyword evidence="2" id="KW-1185">Reference proteome</keyword>
<name>A0A345SZ36_9ACTN</name>
<gene>
    <name evidence="1" type="ORF">C7M71_017790</name>
</gene>
<evidence type="ECO:0000313" key="1">
    <source>
        <dbReference type="EMBL" id="AXI78991.1"/>
    </source>
</evidence>
<dbReference type="OrthoDB" id="9956875at2"/>
<protein>
    <submittedName>
        <fullName evidence="1">Uncharacterized protein</fullName>
    </submittedName>
</protein>